<name>A0AAN7UVY0_9PEZI</name>
<proteinExistence type="predicted"/>
<feature type="region of interest" description="Disordered" evidence="1">
    <location>
        <begin position="63"/>
        <end position="88"/>
    </location>
</feature>
<evidence type="ECO:0000256" key="1">
    <source>
        <dbReference type="SAM" id="MobiDB-lite"/>
    </source>
</evidence>
<comment type="caution">
    <text evidence="2">The sequence shown here is derived from an EMBL/GenBank/DDBJ whole genome shotgun (WGS) entry which is preliminary data.</text>
</comment>
<evidence type="ECO:0000313" key="3">
    <source>
        <dbReference type="Proteomes" id="UP001305414"/>
    </source>
</evidence>
<dbReference type="AlphaFoldDB" id="A0AAN7UVY0"/>
<evidence type="ECO:0000313" key="2">
    <source>
        <dbReference type="EMBL" id="KAK5628549.1"/>
    </source>
</evidence>
<keyword evidence="3" id="KW-1185">Reference proteome</keyword>
<dbReference type="EMBL" id="JAWHQM010000009">
    <property type="protein sequence ID" value="KAK5628549.1"/>
    <property type="molecule type" value="Genomic_DNA"/>
</dbReference>
<organism evidence="2 3">
    <name type="scientific">Xylaria bambusicola</name>
    <dbReference type="NCBI Taxonomy" id="326684"/>
    <lineage>
        <taxon>Eukaryota</taxon>
        <taxon>Fungi</taxon>
        <taxon>Dikarya</taxon>
        <taxon>Ascomycota</taxon>
        <taxon>Pezizomycotina</taxon>
        <taxon>Sordariomycetes</taxon>
        <taxon>Xylariomycetidae</taxon>
        <taxon>Xylariales</taxon>
        <taxon>Xylariaceae</taxon>
        <taxon>Xylaria</taxon>
    </lineage>
</organism>
<reference evidence="2 3" key="1">
    <citation type="submission" date="2023-10" db="EMBL/GenBank/DDBJ databases">
        <title>Draft genome sequence of Xylaria bambusicola isolate GMP-LS, the root and basal stem rot pathogen of sugarcane in Indonesia.</title>
        <authorList>
            <person name="Selvaraj P."/>
            <person name="Muralishankar V."/>
            <person name="Muruganantham S."/>
            <person name="Sp S."/>
            <person name="Haryani S."/>
            <person name="Lau K.J.X."/>
            <person name="Naqvi N.I."/>
        </authorList>
    </citation>
    <scope>NUCLEOTIDE SEQUENCE [LARGE SCALE GENOMIC DNA]</scope>
    <source>
        <strain evidence="2">GMP-LS</strain>
    </source>
</reference>
<gene>
    <name evidence="2" type="ORF">RRF57_004264</name>
</gene>
<protein>
    <submittedName>
        <fullName evidence="2">Uncharacterized protein</fullName>
    </submittedName>
</protein>
<sequence>MKTTRKIANQFGLVLQNQVLETLQHVSAQWPENLLRDNRGELEVDIGGNAILSFERHEGDIFSAPSMSSPAHLQPPSKNRAATHRRRA</sequence>
<dbReference type="Proteomes" id="UP001305414">
    <property type="component" value="Unassembled WGS sequence"/>
</dbReference>
<accession>A0AAN7UVY0</accession>